<dbReference type="PANTHER" id="PTHR24247">
    <property type="entry name" value="5-HYDROXYTRYPTAMINE RECEPTOR"/>
    <property type="match status" value="1"/>
</dbReference>
<dbReference type="InterPro" id="IPR017452">
    <property type="entry name" value="GPCR_Rhodpsn_7TM"/>
</dbReference>
<keyword evidence="6 10" id="KW-0472">Membrane</keyword>
<keyword evidence="4 10" id="KW-1133">Transmembrane helix</keyword>
<dbReference type="GO" id="GO:0004993">
    <property type="term" value="F:G protein-coupled serotonin receptor activity"/>
    <property type="evidence" value="ECO:0000318"/>
    <property type="project" value="GO_Central"/>
</dbReference>
<dbReference type="OMA" id="VMLAFRA"/>
<proteinExistence type="inferred from homology"/>
<dbReference type="SUPFAM" id="SSF81321">
    <property type="entry name" value="Family A G protein-coupled receptor-like"/>
    <property type="match status" value="1"/>
</dbReference>
<dbReference type="FunFam" id="1.20.1070.10:FF:000617">
    <property type="entry name" value="Predicted protein"/>
    <property type="match status" value="1"/>
</dbReference>
<comment type="similarity">
    <text evidence="9">Belongs to the G-protein coupled receptor 1 family.</text>
</comment>
<protein>
    <recommendedName>
        <fullName evidence="11">G-protein coupled receptors family 1 profile domain-containing protein</fullName>
    </recommendedName>
</protein>
<dbReference type="PROSITE" id="PS00237">
    <property type="entry name" value="G_PROTEIN_RECEP_F1_1"/>
    <property type="match status" value="1"/>
</dbReference>
<reference evidence="12 13" key="1">
    <citation type="journal article" date="2007" name="Science">
        <title>Sea anemone genome reveals ancestral eumetazoan gene repertoire and genomic organization.</title>
        <authorList>
            <person name="Putnam N.H."/>
            <person name="Srivastava M."/>
            <person name="Hellsten U."/>
            <person name="Dirks B."/>
            <person name="Chapman J."/>
            <person name="Salamov A."/>
            <person name="Terry A."/>
            <person name="Shapiro H."/>
            <person name="Lindquist E."/>
            <person name="Kapitonov V.V."/>
            <person name="Jurka J."/>
            <person name="Genikhovich G."/>
            <person name="Grigoriev I.V."/>
            <person name="Lucas S.M."/>
            <person name="Steele R.E."/>
            <person name="Finnerty J.R."/>
            <person name="Technau U."/>
            <person name="Martindale M.Q."/>
            <person name="Rokhsar D.S."/>
        </authorList>
    </citation>
    <scope>NUCLEOTIDE SEQUENCE [LARGE SCALE GENOMIC DNA]</scope>
    <source>
        <strain evidence="13">CH2 X CH6</strain>
    </source>
</reference>
<dbReference type="FunCoup" id="A7SM07">
    <property type="interactions" value="176"/>
</dbReference>
<dbReference type="GO" id="GO:0030425">
    <property type="term" value="C:dendrite"/>
    <property type="evidence" value="ECO:0000318"/>
    <property type="project" value="GO_Central"/>
</dbReference>
<evidence type="ECO:0000256" key="4">
    <source>
        <dbReference type="ARBA" id="ARBA00022989"/>
    </source>
</evidence>
<dbReference type="Pfam" id="PF00001">
    <property type="entry name" value="7tm_1"/>
    <property type="match status" value="1"/>
</dbReference>
<feature type="non-terminal residue" evidence="12">
    <location>
        <position position="1"/>
    </location>
</feature>
<dbReference type="GO" id="GO:0045202">
    <property type="term" value="C:synapse"/>
    <property type="evidence" value="ECO:0007669"/>
    <property type="project" value="GOC"/>
</dbReference>
<dbReference type="CDD" id="cd14967">
    <property type="entry name" value="7tmA_amine_R-like"/>
    <property type="match status" value="1"/>
</dbReference>
<evidence type="ECO:0000256" key="7">
    <source>
        <dbReference type="ARBA" id="ARBA00023170"/>
    </source>
</evidence>
<dbReference type="PROSITE" id="PS50262">
    <property type="entry name" value="G_PROTEIN_RECEP_F1_2"/>
    <property type="match status" value="1"/>
</dbReference>
<dbReference type="InParanoid" id="A7SM07"/>
<name>A7SM07_NEMVE</name>
<dbReference type="GO" id="GO:0005886">
    <property type="term" value="C:plasma membrane"/>
    <property type="evidence" value="ECO:0000318"/>
    <property type="project" value="GO_Central"/>
</dbReference>
<keyword evidence="2" id="KW-1003">Cell membrane</keyword>
<evidence type="ECO:0000313" key="13">
    <source>
        <dbReference type="Proteomes" id="UP000001593"/>
    </source>
</evidence>
<feature type="transmembrane region" description="Helical" evidence="10">
    <location>
        <begin position="198"/>
        <end position="219"/>
    </location>
</feature>
<keyword evidence="7 9" id="KW-0675">Receptor</keyword>
<keyword evidence="8 9" id="KW-0807">Transducer</keyword>
<dbReference type="GO" id="GO:0030594">
    <property type="term" value="F:neurotransmitter receptor activity"/>
    <property type="evidence" value="ECO:0000318"/>
    <property type="project" value="GO_Central"/>
</dbReference>
<feature type="transmembrane region" description="Helical" evidence="10">
    <location>
        <begin position="143"/>
        <end position="164"/>
    </location>
</feature>
<feature type="transmembrane region" description="Helical" evidence="10">
    <location>
        <begin position="6"/>
        <end position="22"/>
    </location>
</feature>
<dbReference type="GO" id="GO:0007268">
    <property type="term" value="P:chemical synaptic transmission"/>
    <property type="evidence" value="ECO:0000318"/>
    <property type="project" value="GO_Central"/>
</dbReference>
<feature type="transmembrane region" description="Helical" evidence="10">
    <location>
        <begin position="68"/>
        <end position="91"/>
    </location>
</feature>
<organism evidence="12 13">
    <name type="scientific">Nematostella vectensis</name>
    <name type="common">Starlet sea anemone</name>
    <dbReference type="NCBI Taxonomy" id="45351"/>
    <lineage>
        <taxon>Eukaryota</taxon>
        <taxon>Metazoa</taxon>
        <taxon>Cnidaria</taxon>
        <taxon>Anthozoa</taxon>
        <taxon>Hexacorallia</taxon>
        <taxon>Actiniaria</taxon>
        <taxon>Edwardsiidae</taxon>
        <taxon>Nematostella</taxon>
    </lineage>
</organism>
<accession>A7SM07</accession>
<keyword evidence="3 9" id="KW-0812">Transmembrane</keyword>
<comment type="subcellular location">
    <subcellularLocation>
        <location evidence="1">Cell membrane</location>
        <topology evidence="1">Multi-pass membrane protein</topology>
    </subcellularLocation>
</comment>
<dbReference type="Gene3D" id="1.20.1070.10">
    <property type="entry name" value="Rhodopsin 7-helix transmembrane proteins"/>
    <property type="match status" value="1"/>
</dbReference>
<dbReference type="PRINTS" id="PR00237">
    <property type="entry name" value="GPCRRHODOPSN"/>
</dbReference>
<dbReference type="HOGENOM" id="CLU_009579_11_5_1"/>
<keyword evidence="5 9" id="KW-0297">G-protein coupled receptor</keyword>
<evidence type="ECO:0000259" key="11">
    <source>
        <dbReference type="PROSITE" id="PS50262"/>
    </source>
</evidence>
<evidence type="ECO:0000256" key="10">
    <source>
        <dbReference type="SAM" id="Phobius"/>
    </source>
</evidence>
<dbReference type="PANTHER" id="PTHR24247:SF202">
    <property type="entry name" value="5-HYDROXYTRYPTAMINE RECEPTOR 1"/>
    <property type="match status" value="1"/>
</dbReference>
<dbReference type="PhylomeDB" id="A7SM07"/>
<gene>
    <name evidence="12" type="ORF">NEMVEDRAFT_v1g41866</name>
</gene>
<feature type="non-terminal residue" evidence="12">
    <location>
        <position position="264"/>
    </location>
</feature>
<evidence type="ECO:0000313" key="12">
    <source>
        <dbReference type="EMBL" id="EDO35293.1"/>
    </source>
</evidence>
<keyword evidence="13" id="KW-1185">Reference proteome</keyword>
<evidence type="ECO:0000256" key="2">
    <source>
        <dbReference type="ARBA" id="ARBA00022475"/>
    </source>
</evidence>
<evidence type="ECO:0000256" key="3">
    <source>
        <dbReference type="ARBA" id="ARBA00022692"/>
    </source>
</evidence>
<dbReference type="SMART" id="SM01381">
    <property type="entry name" value="7TM_GPCR_Srsx"/>
    <property type="match status" value="1"/>
</dbReference>
<evidence type="ECO:0000256" key="8">
    <source>
        <dbReference type="ARBA" id="ARBA00023224"/>
    </source>
</evidence>
<evidence type="ECO:0000256" key="5">
    <source>
        <dbReference type="ARBA" id="ARBA00023040"/>
    </source>
</evidence>
<feature type="transmembrane region" description="Helical" evidence="10">
    <location>
        <begin position="112"/>
        <end position="137"/>
    </location>
</feature>
<dbReference type="STRING" id="45351.A7SM07"/>
<evidence type="ECO:0000256" key="6">
    <source>
        <dbReference type="ARBA" id="ARBA00023136"/>
    </source>
</evidence>
<dbReference type="EMBL" id="DS469703">
    <property type="protein sequence ID" value="EDO35293.1"/>
    <property type="molecule type" value="Genomic_DNA"/>
</dbReference>
<dbReference type="Proteomes" id="UP000001593">
    <property type="component" value="Unassembled WGS sequence"/>
</dbReference>
<dbReference type="AlphaFoldDB" id="A7SM07"/>
<evidence type="ECO:0000256" key="9">
    <source>
        <dbReference type="RuleBase" id="RU000688"/>
    </source>
</evidence>
<sequence length="264" mass="29930">LVLIFIMSMFGNILVMLAFRAVRKLRTVTNFFVVSLAAADILIASFSMPIWGAYLLTGPDWVFSLNLMKMWTCMDIMCGVASIINLSAISIERYLCITFPLSYHTTMTPKKATVIIFGIWLFAFGMALLKYILWFWPSPNYELIIVISCFLIPLFTMCLSYKMIFQTARYQARQIALMVNGGVRNFLLASEIRAAKTLAVVMGAFVVSWGPFFILNLVYGFCPECIGLEAIVVTKWMHYCNSVCNPIVYACMNKDFRATFVSIL</sequence>
<feature type="transmembrane region" description="Helical" evidence="10">
    <location>
        <begin position="31"/>
        <end position="56"/>
    </location>
</feature>
<dbReference type="eggNOG" id="KOG3656">
    <property type="taxonomic scope" value="Eukaryota"/>
</dbReference>
<dbReference type="InterPro" id="IPR000276">
    <property type="entry name" value="GPCR_Rhodpsn"/>
</dbReference>
<evidence type="ECO:0000256" key="1">
    <source>
        <dbReference type="ARBA" id="ARBA00004651"/>
    </source>
</evidence>
<dbReference type="GO" id="GO:0007187">
    <property type="term" value="P:G protein-coupled receptor signaling pathway, coupled to cyclic nucleotide second messenger"/>
    <property type="evidence" value="ECO:0000318"/>
    <property type="project" value="GO_Central"/>
</dbReference>
<feature type="domain" description="G-protein coupled receptors family 1 profile" evidence="11">
    <location>
        <begin position="11"/>
        <end position="249"/>
    </location>
</feature>